<reference evidence="3 4" key="1">
    <citation type="submission" date="2016-07" db="EMBL/GenBank/DDBJ databases">
        <title>Pervasive Adenine N6-methylation of Active Genes in Fungi.</title>
        <authorList>
            <consortium name="DOE Joint Genome Institute"/>
            <person name="Mondo S.J."/>
            <person name="Dannebaum R.O."/>
            <person name="Kuo R.C."/>
            <person name="Labutti K."/>
            <person name="Haridas S."/>
            <person name="Kuo A."/>
            <person name="Salamov A."/>
            <person name="Ahrendt S.R."/>
            <person name="Lipzen A."/>
            <person name="Sullivan W."/>
            <person name="Andreopoulos W.B."/>
            <person name="Clum A."/>
            <person name="Lindquist E."/>
            <person name="Daum C."/>
            <person name="Ramamoorthy G.K."/>
            <person name="Gryganskyi A."/>
            <person name="Culley D."/>
            <person name="Magnuson J.K."/>
            <person name="James T.Y."/>
            <person name="O'Malley M.A."/>
            <person name="Stajich J.E."/>
            <person name="Spatafora J.W."/>
            <person name="Visel A."/>
            <person name="Grigoriev I.V."/>
        </authorList>
    </citation>
    <scope>NUCLEOTIDE SEQUENCE [LARGE SCALE GENOMIC DNA]</scope>
    <source>
        <strain evidence="3 4">12-1054</strain>
    </source>
</reference>
<dbReference type="Proteomes" id="UP000193685">
    <property type="component" value="Unassembled WGS sequence"/>
</dbReference>
<protein>
    <submittedName>
        <fullName evidence="3">Uncharacterized protein</fullName>
    </submittedName>
</protein>
<feature type="transmembrane region" description="Helical" evidence="2">
    <location>
        <begin position="30"/>
        <end position="50"/>
    </location>
</feature>
<dbReference type="GeneID" id="63785047"/>
<feature type="transmembrane region" description="Helical" evidence="2">
    <location>
        <begin position="245"/>
        <end position="270"/>
    </location>
</feature>
<proteinExistence type="predicted"/>
<feature type="transmembrane region" description="Helical" evidence="2">
    <location>
        <begin position="216"/>
        <end position="239"/>
    </location>
</feature>
<gene>
    <name evidence="3" type="ORF">BCR37DRAFT_375740</name>
</gene>
<keyword evidence="2" id="KW-1133">Transmembrane helix</keyword>
<sequence length="519" mass="57524">MVYSFGQTRAAAYLSSVDAEITGQRLEQPAGWLLSLALLIFSITLSSAIMCERIPSSKEQRFAMTPVDVAVLAISSLTWTYAAYQSVYRLLFALPLLDMRVLCLIKAFISNSITVMSLYVFLFITLETARQINYPGVKRMKCGEYQCGLAAMLLLFPLVPMCFYRVSSTPRGTTCVIGMPRDITVPWMVAIALHNAYAALRICLPLLTIDNQRLRAWAISSAIAVVLCICGCSVVFTLIMVCNEYFYYTHILCLMQSGLTLMSSAAYIMTWRPAYKVSTRECAATLKSISEFLLPSESVTLTSTGNPPKCDSVCCMSQDKPRSMLDELHGNGHGSSELNVDISPSAASHFKRWMVKQDTEYDTLPPSPTISWSSAAAPRLDSTPSFMRRNSSSSLPEVEPLQSSLLYWKSSSRRRSLAAKVDDLEDERRRVASTVASLEVDDLHAQEQNDLWSNWPPVVVGLGPDRDFDDQAGSYNVQFQERSIEFRQMQGSPSPAKRAAFLSAPAVRGRTALRASPLA</sequence>
<feature type="transmembrane region" description="Helical" evidence="2">
    <location>
        <begin position="104"/>
        <end position="126"/>
    </location>
</feature>
<feature type="transmembrane region" description="Helical" evidence="2">
    <location>
        <begin position="62"/>
        <end position="84"/>
    </location>
</feature>
<evidence type="ECO:0000256" key="2">
    <source>
        <dbReference type="SAM" id="Phobius"/>
    </source>
</evidence>
<accession>A0A1Y2FUZ4</accession>
<dbReference type="EMBL" id="MCFI01000001">
    <property type="protein sequence ID" value="ORY87831.1"/>
    <property type="molecule type" value="Genomic_DNA"/>
</dbReference>
<keyword evidence="2" id="KW-0812">Transmembrane</keyword>
<feature type="transmembrane region" description="Helical" evidence="2">
    <location>
        <begin position="186"/>
        <end position="204"/>
    </location>
</feature>
<evidence type="ECO:0000313" key="4">
    <source>
        <dbReference type="Proteomes" id="UP000193685"/>
    </source>
</evidence>
<evidence type="ECO:0000313" key="3">
    <source>
        <dbReference type="EMBL" id="ORY87831.1"/>
    </source>
</evidence>
<feature type="coiled-coil region" evidence="1">
    <location>
        <begin position="414"/>
        <end position="441"/>
    </location>
</feature>
<dbReference type="AlphaFoldDB" id="A0A1Y2FUZ4"/>
<feature type="transmembrane region" description="Helical" evidence="2">
    <location>
        <begin position="147"/>
        <end position="166"/>
    </location>
</feature>
<name>A0A1Y2FUZ4_PROLT</name>
<keyword evidence="2" id="KW-0472">Membrane</keyword>
<comment type="caution">
    <text evidence="3">The sequence shown here is derived from an EMBL/GenBank/DDBJ whole genome shotgun (WGS) entry which is preliminary data.</text>
</comment>
<organism evidence="3 4">
    <name type="scientific">Protomyces lactucae-debilis</name>
    <dbReference type="NCBI Taxonomy" id="2754530"/>
    <lineage>
        <taxon>Eukaryota</taxon>
        <taxon>Fungi</taxon>
        <taxon>Dikarya</taxon>
        <taxon>Ascomycota</taxon>
        <taxon>Taphrinomycotina</taxon>
        <taxon>Taphrinomycetes</taxon>
        <taxon>Taphrinales</taxon>
        <taxon>Protomycetaceae</taxon>
        <taxon>Protomyces</taxon>
    </lineage>
</organism>
<dbReference type="RefSeq" id="XP_040728326.1">
    <property type="nucleotide sequence ID" value="XM_040868448.1"/>
</dbReference>
<keyword evidence="1" id="KW-0175">Coiled coil</keyword>
<evidence type="ECO:0000256" key="1">
    <source>
        <dbReference type="SAM" id="Coils"/>
    </source>
</evidence>
<keyword evidence="4" id="KW-1185">Reference proteome</keyword>